<reference evidence="9 10" key="1">
    <citation type="submission" date="2021-01" db="EMBL/GenBank/DDBJ databases">
        <title>Belnapia mucosa sp. nov. and Belnapia arida sp. nov., isolated from the Tabernas Desert (Almeria, Spain).</title>
        <authorList>
            <person name="Molina-Menor E."/>
            <person name="Vidal-Verdu A."/>
            <person name="Calonge A."/>
            <person name="Satari L."/>
            <person name="Pereto Magraner J."/>
            <person name="Porcar Miralles M."/>
        </authorList>
    </citation>
    <scope>NUCLEOTIDE SEQUENCE [LARGE SCALE GENOMIC DNA]</scope>
    <source>
        <strain evidence="9 10">T6</strain>
    </source>
</reference>
<dbReference type="HAMAP" id="MF_00073">
    <property type="entry name" value="NusB"/>
    <property type="match status" value="1"/>
</dbReference>
<gene>
    <name evidence="6 9" type="primary">nusB</name>
    <name evidence="9" type="ORF">JMJ55_04080</name>
</gene>
<evidence type="ECO:0000313" key="9">
    <source>
        <dbReference type="EMBL" id="MBL6454489.1"/>
    </source>
</evidence>
<feature type="compositionally biased region" description="Basic residues" evidence="7">
    <location>
        <begin position="30"/>
        <end position="45"/>
    </location>
</feature>
<accession>A0ABS1V1D1</accession>
<keyword evidence="5 6" id="KW-0804">Transcription</keyword>
<dbReference type="EMBL" id="JAEUXJ010000001">
    <property type="protein sequence ID" value="MBL6454489.1"/>
    <property type="molecule type" value="Genomic_DNA"/>
</dbReference>
<dbReference type="InterPro" id="IPR011605">
    <property type="entry name" value="NusB_fam"/>
</dbReference>
<evidence type="ECO:0000256" key="6">
    <source>
        <dbReference type="HAMAP-Rule" id="MF_00073"/>
    </source>
</evidence>
<dbReference type="SUPFAM" id="SSF48013">
    <property type="entry name" value="NusB-like"/>
    <property type="match status" value="1"/>
</dbReference>
<feature type="compositionally biased region" description="Low complexity" evidence="7">
    <location>
        <begin position="8"/>
        <end position="23"/>
    </location>
</feature>
<evidence type="ECO:0000256" key="2">
    <source>
        <dbReference type="ARBA" id="ARBA00022814"/>
    </source>
</evidence>
<dbReference type="InterPro" id="IPR035926">
    <property type="entry name" value="NusB-like_sf"/>
</dbReference>
<feature type="region of interest" description="Disordered" evidence="7">
    <location>
        <begin position="1"/>
        <end position="48"/>
    </location>
</feature>
<evidence type="ECO:0000256" key="4">
    <source>
        <dbReference type="ARBA" id="ARBA00023015"/>
    </source>
</evidence>
<dbReference type="PANTHER" id="PTHR11078:SF3">
    <property type="entry name" value="ANTITERMINATION NUSB DOMAIN-CONTAINING PROTEIN"/>
    <property type="match status" value="1"/>
</dbReference>
<dbReference type="Proteomes" id="UP000606490">
    <property type="component" value="Unassembled WGS sequence"/>
</dbReference>
<dbReference type="NCBIfam" id="TIGR01951">
    <property type="entry name" value="nusB"/>
    <property type="match status" value="1"/>
</dbReference>
<sequence length="192" mass="20517">MEAEGRAADPAAPATNPGPAQPARGGGQKAKGKPGKQPQRGRPRTGARVAAVQALYQSEQTGESPEAVIQQFLVHRIGGGFEEGGVPEADRPLFGTIVRTAAKNGEKLDEILTRHLDPDWPLPRLDPVLRALLRAACAEFSEGTEPPARVVINEYLDIAHGFFSGDEPRFANGVLDALARNLRPGEFTAGRR</sequence>
<keyword evidence="10" id="KW-1185">Reference proteome</keyword>
<name>A0ABS1V1D1_9PROT</name>
<evidence type="ECO:0000256" key="3">
    <source>
        <dbReference type="ARBA" id="ARBA00022884"/>
    </source>
</evidence>
<dbReference type="Gene3D" id="1.10.940.10">
    <property type="entry name" value="NusB-like"/>
    <property type="match status" value="1"/>
</dbReference>
<feature type="domain" description="NusB/RsmB/TIM44" evidence="8">
    <location>
        <begin position="47"/>
        <end position="180"/>
    </location>
</feature>
<protein>
    <recommendedName>
        <fullName evidence="6">Transcription antitermination protein NusB</fullName>
    </recommendedName>
    <alternativeName>
        <fullName evidence="6">Antitermination factor NusB</fullName>
    </alternativeName>
</protein>
<evidence type="ECO:0000313" key="10">
    <source>
        <dbReference type="Proteomes" id="UP000606490"/>
    </source>
</evidence>
<dbReference type="InterPro" id="IPR006027">
    <property type="entry name" value="NusB_RsmB_TIM44"/>
</dbReference>
<keyword evidence="3 6" id="KW-0694">RNA-binding</keyword>
<comment type="function">
    <text evidence="6">Involved in transcription antitermination. Required for transcription of ribosomal RNA (rRNA) genes. Binds specifically to the boxA antiterminator sequence of the ribosomal RNA (rrn) operons.</text>
</comment>
<keyword evidence="4 6" id="KW-0805">Transcription regulation</keyword>
<evidence type="ECO:0000256" key="1">
    <source>
        <dbReference type="ARBA" id="ARBA00005952"/>
    </source>
</evidence>
<keyword evidence="2 6" id="KW-0889">Transcription antitermination</keyword>
<evidence type="ECO:0000259" key="8">
    <source>
        <dbReference type="Pfam" id="PF01029"/>
    </source>
</evidence>
<organism evidence="9 10">
    <name type="scientific">Belnapia mucosa</name>
    <dbReference type="NCBI Taxonomy" id="2804532"/>
    <lineage>
        <taxon>Bacteria</taxon>
        <taxon>Pseudomonadati</taxon>
        <taxon>Pseudomonadota</taxon>
        <taxon>Alphaproteobacteria</taxon>
        <taxon>Acetobacterales</taxon>
        <taxon>Roseomonadaceae</taxon>
        <taxon>Belnapia</taxon>
    </lineage>
</organism>
<comment type="caution">
    <text evidence="9">The sequence shown here is derived from an EMBL/GenBank/DDBJ whole genome shotgun (WGS) entry which is preliminary data.</text>
</comment>
<dbReference type="PANTHER" id="PTHR11078">
    <property type="entry name" value="N UTILIZATION SUBSTANCE PROTEIN B-RELATED"/>
    <property type="match status" value="1"/>
</dbReference>
<comment type="similarity">
    <text evidence="1 6">Belongs to the NusB family.</text>
</comment>
<evidence type="ECO:0000256" key="7">
    <source>
        <dbReference type="SAM" id="MobiDB-lite"/>
    </source>
</evidence>
<proteinExistence type="inferred from homology"/>
<dbReference type="Pfam" id="PF01029">
    <property type="entry name" value="NusB"/>
    <property type="match status" value="1"/>
</dbReference>
<evidence type="ECO:0000256" key="5">
    <source>
        <dbReference type="ARBA" id="ARBA00023163"/>
    </source>
</evidence>